<dbReference type="PANTHER" id="PTHR43004:SF19">
    <property type="entry name" value="BINDING MONOOXYGENASE, PUTATIVE (JCVI)-RELATED"/>
    <property type="match status" value="1"/>
</dbReference>
<dbReference type="AlphaFoldDB" id="A0A6V8H5M0"/>
<keyword evidence="5" id="KW-0472">Membrane</keyword>
<accession>A0A6V8H5M0</accession>
<comment type="cofactor">
    <cofactor evidence="1">
        <name>FAD</name>
        <dbReference type="ChEBI" id="CHEBI:57692"/>
    </cofactor>
</comment>
<evidence type="ECO:0000256" key="3">
    <source>
        <dbReference type="ARBA" id="ARBA00022827"/>
    </source>
</evidence>
<dbReference type="GO" id="GO:0016709">
    <property type="term" value="F:oxidoreductase activity, acting on paired donors, with incorporation or reduction of molecular oxygen, NAD(P)H as one donor, and incorporation of one atom of oxygen"/>
    <property type="evidence" value="ECO:0007669"/>
    <property type="project" value="UniProtKB-ARBA"/>
</dbReference>
<evidence type="ECO:0000256" key="2">
    <source>
        <dbReference type="ARBA" id="ARBA00022630"/>
    </source>
</evidence>
<keyword evidence="5" id="KW-0812">Transmembrane</keyword>
<dbReference type="InterPro" id="IPR002938">
    <property type="entry name" value="FAD-bd"/>
</dbReference>
<protein>
    <recommendedName>
        <fullName evidence="6">FAD-binding domain-containing protein</fullName>
    </recommendedName>
</protein>
<dbReference type="Proteomes" id="UP000053095">
    <property type="component" value="Unassembled WGS sequence"/>
</dbReference>
<evidence type="ECO:0000259" key="6">
    <source>
        <dbReference type="Pfam" id="PF01494"/>
    </source>
</evidence>
<dbReference type="Gene3D" id="3.50.50.60">
    <property type="entry name" value="FAD/NAD(P)-binding domain"/>
    <property type="match status" value="1"/>
</dbReference>
<dbReference type="SUPFAM" id="SSF51905">
    <property type="entry name" value="FAD/NAD(P)-binding domain"/>
    <property type="match status" value="1"/>
</dbReference>
<dbReference type="Gene3D" id="3.40.30.120">
    <property type="match status" value="1"/>
</dbReference>
<gene>
    <name evidence="7" type="ORF">TCE0_015f02317</name>
</gene>
<keyword evidence="3" id="KW-0274">FAD</keyword>
<comment type="caution">
    <text evidence="7">The sequence shown here is derived from an EMBL/GenBank/DDBJ whole genome shotgun (WGS) entry which is preliminary data.</text>
</comment>
<dbReference type="Pfam" id="PF01494">
    <property type="entry name" value="FAD_binding_3"/>
    <property type="match status" value="1"/>
</dbReference>
<dbReference type="EMBL" id="DF933811">
    <property type="protein sequence ID" value="GAM34624.1"/>
    <property type="molecule type" value="Genomic_DNA"/>
</dbReference>
<feature type="transmembrane region" description="Helical" evidence="5">
    <location>
        <begin position="6"/>
        <end position="26"/>
    </location>
</feature>
<dbReference type="GO" id="GO:0071949">
    <property type="term" value="F:FAD binding"/>
    <property type="evidence" value="ECO:0007669"/>
    <property type="project" value="InterPro"/>
</dbReference>
<evidence type="ECO:0000256" key="1">
    <source>
        <dbReference type="ARBA" id="ARBA00001974"/>
    </source>
</evidence>
<dbReference type="InterPro" id="IPR050641">
    <property type="entry name" value="RIFMO-like"/>
</dbReference>
<evidence type="ECO:0000256" key="5">
    <source>
        <dbReference type="SAM" id="Phobius"/>
    </source>
</evidence>
<keyword evidence="4" id="KW-0560">Oxidoreductase</keyword>
<feature type="domain" description="FAD-binding" evidence="6">
    <location>
        <begin position="8"/>
        <end position="370"/>
    </location>
</feature>
<evidence type="ECO:0000313" key="7">
    <source>
        <dbReference type="EMBL" id="GAM34624.1"/>
    </source>
</evidence>
<dbReference type="PANTHER" id="PTHR43004">
    <property type="entry name" value="TRK SYSTEM POTASSIUM UPTAKE PROTEIN"/>
    <property type="match status" value="1"/>
</dbReference>
<reference evidence="8" key="1">
    <citation type="journal article" date="2015" name="Genome Announc.">
        <title>Draft genome sequence of Talaromyces cellulolyticus strain Y-94, a source of lignocellulosic biomass-degrading enzymes.</title>
        <authorList>
            <person name="Fujii T."/>
            <person name="Koike H."/>
            <person name="Sawayama S."/>
            <person name="Yano S."/>
            <person name="Inoue H."/>
        </authorList>
    </citation>
    <scope>NUCLEOTIDE SEQUENCE [LARGE SCALE GENOMIC DNA]</scope>
    <source>
        <strain evidence="8">Y-94</strain>
    </source>
</reference>
<dbReference type="Pfam" id="PF21274">
    <property type="entry name" value="Rng_hyd_C"/>
    <property type="match status" value="1"/>
</dbReference>
<evidence type="ECO:0000256" key="4">
    <source>
        <dbReference type="ARBA" id="ARBA00023002"/>
    </source>
</evidence>
<organism evidence="7 8">
    <name type="scientific">Talaromyces pinophilus</name>
    <name type="common">Penicillium pinophilum</name>
    <dbReference type="NCBI Taxonomy" id="128442"/>
    <lineage>
        <taxon>Eukaryota</taxon>
        <taxon>Fungi</taxon>
        <taxon>Dikarya</taxon>
        <taxon>Ascomycota</taxon>
        <taxon>Pezizomycotina</taxon>
        <taxon>Eurotiomycetes</taxon>
        <taxon>Eurotiomycetidae</taxon>
        <taxon>Eurotiales</taxon>
        <taxon>Trichocomaceae</taxon>
        <taxon>Talaromyces</taxon>
        <taxon>Talaromyces sect. Talaromyces</taxon>
    </lineage>
</organism>
<dbReference type="Gene3D" id="3.30.9.10">
    <property type="entry name" value="D-Amino Acid Oxidase, subunit A, domain 2"/>
    <property type="match status" value="1"/>
</dbReference>
<dbReference type="InterPro" id="IPR036188">
    <property type="entry name" value="FAD/NAD-bd_sf"/>
</dbReference>
<proteinExistence type="predicted"/>
<evidence type="ECO:0000313" key="8">
    <source>
        <dbReference type="Proteomes" id="UP000053095"/>
    </source>
</evidence>
<dbReference type="PRINTS" id="PR00420">
    <property type="entry name" value="RNGMNOXGNASE"/>
</dbReference>
<keyword evidence="5" id="KW-1133">Transmembrane helix</keyword>
<keyword evidence="2" id="KW-0285">Flavoprotein</keyword>
<sequence>MSADTIHTPVLIVGGGIVGLSAFLFLSHHGIHSLLVERHASTSIHPRARSVNARTMEIFRSIGLSELVRQAGASLAPSKGIHHSNESLKSLMETKPRRQVDLSTNSRGWLVKWAQIGPEDGTFVTQDMLEPVLVKAAGEREGDLRFYTECAEIKQDEKKVTASIRNRETGKTTTVVADYLIAADGANSRIRSQLDVPTTGRGTMGYLLNILFEADLKELVDKREFSLCVIDRPEVTGILTSINNSDRWVFHLSYDPSQNEKPEDFPPERCQELLRIAIGIPDIKIKIVSILPWQPSVRVVTKLQHGRIFFAGDAAHQMPPYGGQGANTGISDAYNLAWKLSLVLKAVAHPRLLQTYDAERLSVGKAAAEASAGPANDRGLISPFKLDWKILRGWSKILPLASGFGYVYSSESSAVIEENTWPLAGVTWKAWNAPSLLHSLDGRPGSRAPHVWAEKGGKPISTLDVVGKGFVLLIGSEGNDAWTEAIEQVKLKFRGMDLVGYCVGPNADIAPKRYKEWEIAAGISSNGALLIRPDGFVAWRQRRRPADTRGVLEETIKKILCL</sequence>
<name>A0A6V8H5M0_TALPI</name>
<keyword evidence="8" id="KW-1185">Reference proteome</keyword>